<organism evidence="2">
    <name type="scientific">Candidatus Kentrum sp. DK</name>
    <dbReference type="NCBI Taxonomy" id="2126562"/>
    <lineage>
        <taxon>Bacteria</taxon>
        <taxon>Pseudomonadati</taxon>
        <taxon>Pseudomonadota</taxon>
        <taxon>Gammaproteobacteria</taxon>
        <taxon>Candidatus Kentrum</taxon>
    </lineage>
</organism>
<evidence type="ECO:0000256" key="1">
    <source>
        <dbReference type="SAM" id="MobiDB-lite"/>
    </source>
</evidence>
<proteinExistence type="predicted"/>
<feature type="region of interest" description="Disordered" evidence="1">
    <location>
        <begin position="96"/>
        <end position="115"/>
    </location>
</feature>
<gene>
    <name evidence="2" type="ORF">BECKDK2373B_GA0170837_102126</name>
</gene>
<protein>
    <submittedName>
        <fullName evidence="2">Uncharacterized protein</fullName>
    </submittedName>
</protein>
<dbReference type="EMBL" id="CAADEX010000021">
    <property type="protein sequence ID" value="VFJ48785.1"/>
    <property type="molecule type" value="Genomic_DNA"/>
</dbReference>
<accession>A0A450S9R3</accession>
<evidence type="ECO:0000313" key="2">
    <source>
        <dbReference type="EMBL" id="VFJ48785.1"/>
    </source>
</evidence>
<feature type="region of interest" description="Disordered" evidence="1">
    <location>
        <begin position="38"/>
        <end position="62"/>
    </location>
</feature>
<sequence>MLPMEPSPNIAKRFNEVVRNGHGGDPKKAVTALPRLHRENTGPVRATEATLPEAPGTREYSERHKSFMEKVRAIKPVTGELSAVEMVRKVRNDRLSRMFPGNRSGDGETAPWPTR</sequence>
<name>A0A450S9R3_9GAMM</name>
<dbReference type="AlphaFoldDB" id="A0A450S9R3"/>
<reference evidence="2" key="1">
    <citation type="submission" date="2019-02" db="EMBL/GenBank/DDBJ databases">
        <authorList>
            <person name="Gruber-Vodicka R. H."/>
            <person name="Seah K. B. B."/>
        </authorList>
    </citation>
    <scope>NUCLEOTIDE SEQUENCE</scope>
    <source>
        <strain evidence="2">BECK_DK47</strain>
    </source>
</reference>